<dbReference type="Proteomes" id="UP000076837">
    <property type="component" value="Unassembled WGS sequence"/>
</dbReference>
<dbReference type="InterPro" id="IPR001810">
    <property type="entry name" value="F-box_dom"/>
</dbReference>
<protein>
    <submittedName>
        <fullName evidence="1">Uncharacterized protein</fullName>
    </submittedName>
</protein>
<name>A0A163F2F0_DIDRA</name>
<dbReference type="EMBL" id="JYNV01000176">
    <property type="protein sequence ID" value="KZM24098.1"/>
    <property type="molecule type" value="Genomic_DNA"/>
</dbReference>
<organism evidence="1 2">
    <name type="scientific">Didymella rabiei</name>
    <name type="common">Chickpea ascochyta blight fungus</name>
    <name type="synonym">Mycosphaerella rabiei</name>
    <dbReference type="NCBI Taxonomy" id="5454"/>
    <lineage>
        <taxon>Eukaryota</taxon>
        <taxon>Fungi</taxon>
        <taxon>Dikarya</taxon>
        <taxon>Ascomycota</taxon>
        <taxon>Pezizomycotina</taxon>
        <taxon>Dothideomycetes</taxon>
        <taxon>Pleosporomycetidae</taxon>
        <taxon>Pleosporales</taxon>
        <taxon>Pleosporineae</taxon>
        <taxon>Didymellaceae</taxon>
        <taxon>Ascochyta</taxon>
    </lineage>
</organism>
<dbReference type="Pfam" id="PF12937">
    <property type="entry name" value="F-box-like"/>
    <property type="match status" value="1"/>
</dbReference>
<dbReference type="InterPro" id="IPR036047">
    <property type="entry name" value="F-box-like_dom_sf"/>
</dbReference>
<dbReference type="Gene3D" id="3.80.10.10">
    <property type="entry name" value="Ribonuclease Inhibitor"/>
    <property type="match status" value="1"/>
</dbReference>
<proteinExistence type="predicted"/>
<evidence type="ECO:0000313" key="1">
    <source>
        <dbReference type="EMBL" id="KZM24098.1"/>
    </source>
</evidence>
<sequence>MPDPGAKKRKTRLSGRDFRMTRQEPGATLLALADNGLLRLVDELLLNVLDHITSLRDLCNFAATCTRLQGLAEPYIWRSLLVLSGGHARNIAAALDSRDARVDFVQELSIRYKDQGKEGIEDLNHWITLMSKLRHLTLESPCPNNSEWMQGEPFDGWSRINYSNLVASSVFPRGGLPLALPMLQSLTLHAHGADDRKFDFDSRLASVFYHPTLRNLTISCLNVENQDMESTIKSFGKERKSTALRSLTFIECNINIDTLYTILSMPKALEQLSIGERLHVFEGASPSVDSAQRTSSRRFLPALQQQAHSLRKLTHIGGSLPFLPGRETDPEGAAKLRSFTNLQHLELGFESHLYYYLRENGFPPSLKYLKMLDNAISNNASHDPGSLTRIVWRSTTSLVTQHFPSTLPDDFTLHVQYSHHAAFLHEEAAQFISVLFLSRPSIYKIADILHEHKGRLLVSCDSFPSGTPYIPPYMYGEELPIEQIIYDSDDYWTFNGKYYQAIDDETFSVKADHDLLVCPRCIIRGLPGKGCKQLGDGSRCQPCYKAGLSCGWARDENGLIVRPTEGEDSPSRSLSEPHP</sequence>
<dbReference type="AlphaFoldDB" id="A0A163F2F0"/>
<comment type="caution">
    <text evidence="1">The sequence shown here is derived from an EMBL/GenBank/DDBJ whole genome shotgun (WGS) entry which is preliminary data.</text>
</comment>
<dbReference type="InterPro" id="IPR032675">
    <property type="entry name" value="LRR_dom_sf"/>
</dbReference>
<reference evidence="1 2" key="1">
    <citation type="journal article" date="2016" name="Sci. Rep.">
        <title>Draft genome sequencing and secretome analysis of fungal phytopathogen Ascochyta rabiei provides insight into the necrotrophic effector repertoire.</title>
        <authorList>
            <person name="Verma S."/>
            <person name="Gazara R.K."/>
            <person name="Nizam S."/>
            <person name="Parween S."/>
            <person name="Chattopadhyay D."/>
            <person name="Verma P.K."/>
        </authorList>
    </citation>
    <scope>NUCLEOTIDE SEQUENCE [LARGE SCALE GENOMIC DNA]</scope>
    <source>
        <strain evidence="1 2">ArDII</strain>
    </source>
</reference>
<dbReference type="SUPFAM" id="SSF81383">
    <property type="entry name" value="F-box domain"/>
    <property type="match status" value="1"/>
</dbReference>
<keyword evidence="2" id="KW-1185">Reference proteome</keyword>
<accession>A0A163F2F0</accession>
<dbReference type="SUPFAM" id="SSF52047">
    <property type="entry name" value="RNI-like"/>
    <property type="match status" value="1"/>
</dbReference>
<gene>
    <name evidence="1" type="ORF">ST47_g4784</name>
</gene>
<dbReference type="OrthoDB" id="2522477at2759"/>
<evidence type="ECO:0000313" key="2">
    <source>
        <dbReference type="Proteomes" id="UP000076837"/>
    </source>
</evidence>